<gene>
    <name evidence="2" type="ORF">DFJ65_0457</name>
</gene>
<accession>A0A3D9UJM4</accession>
<sequence>MSINLNKGQSVNLAKQDGGQLTRVRMGLGWDTKIVTKKGLFGGTKQVQRDIDLDASALLIGGGRVLDTVYFGSLRSQDGSVQHTGDNLTGAGDGDDESIIVDLPAVSGSVEHIVFVVNSFSGENFTEIDNAFVRVVDSNANDQELARFQLSGSGPHTALVMAKVSRQGAGWTFTAIGREGQGRIARELEPLALAAI</sequence>
<organism evidence="2 3">
    <name type="scientific">Calidifontibacter indicus</name>
    <dbReference type="NCBI Taxonomy" id="419650"/>
    <lineage>
        <taxon>Bacteria</taxon>
        <taxon>Bacillati</taxon>
        <taxon>Actinomycetota</taxon>
        <taxon>Actinomycetes</taxon>
        <taxon>Micrococcales</taxon>
        <taxon>Dermacoccaceae</taxon>
        <taxon>Calidifontibacter</taxon>
    </lineage>
</organism>
<dbReference type="CDD" id="cd06974">
    <property type="entry name" value="TerD_like"/>
    <property type="match status" value="1"/>
</dbReference>
<dbReference type="OrthoDB" id="56224at2"/>
<evidence type="ECO:0000259" key="1">
    <source>
        <dbReference type="Pfam" id="PF02342"/>
    </source>
</evidence>
<feature type="domain" description="TerD" evidence="1">
    <location>
        <begin position="1"/>
        <end position="184"/>
    </location>
</feature>
<dbReference type="InterPro" id="IPR051324">
    <property type="entry name" value="Stress/Tellurium_Resist"/>
</dbReference>
<dbReference type="PANTHER" id="PTHR32097:SF17">
    <property type="entry name" value="CAMP-BINDING PROTEIN 1-RELATED"/>
    <property type="match status" value="1"/>
</dbReference>
<protein>
    <submittedName>
        <fullName evidence="2">Tellurium resistance protein TerZ</fullName>
    </submittedName>
</protein>
<keyword evidence="3" id="KW-1185">Reference proteome</keyword>
<reference evidence="2 3" key="1">
    <citation type="submission" date="2018-08" db="EMBL/GenBank/DDBJ databases">
        <title>Sequencing the genomes of 1000 actinobacteria strains.</title>
        <authorList>
            <person name="Klenk H.-P."/>
        </authorList>
    </citation>
    <scope>NUCLEOTIDE SEQUENCE [LARGE SCALE GENOMIC DNA]</scope>
    <source>
        <strain evidence="2 3">DSM 22967</strain>
    </source>
</reference>
<dbReference type="RefSeq" id="WP_115921620.1">
    <property type="nucleotide sequence ID" value="NZ_QTUA01000001.1"/>
</dbReference>
<dbReference type="InterPro" id="IPR003325">
    <property type="entry name" value="TerD"/>
</dbReference>
<evidence type="ECO:0000313" key="2">
    <source>
        <dbReference type="EMBL" id="REF29506.1"/>
    </source>
</evidence>
<comment type="caution">
    <text evidence="2">The sequence shown here is derived from an EMBL/GenBank/DDBJ whole genome shotgun (WGS) entry which is preliminary data.</text>
</comment>
<dbReference type="AlphaFoldDB" id="A0A3D9UJM4"/>
<dbReference type="Pfam" id="PF02342">
    <property type="entry name" value="TerD"/>
    <property type="match status" value="1"/>
</dbReference>
<evidence type="ECO:0000313" key="3">
    <source>
        <dbReference type="Proteomes" id="UP000256253"/>
    </source>
</evidence>
<name>A0A3D9UJM4_9MICO</name>
<dbReference type="Gene3D" id="2.60.60.30">
    <property type="entry name" value="sav2460 like domains"/>
    <property type="match status" value="1"/>
</dbReference>
<dbReference type="Proteomes" id="UP000256253">
    <property type="component" value="Unassembled WGS sequence"/>
</dbReference>
<proteinExistence type="predicted"/>
<dbReference type="EMBL" id="QTUA01000001">
    <property type="protein sequence ID" value="REF29506.1"/>
    <property type="molecule type" value="Genomic_DNA"/>
</dbReference>
<dbReference type="PANTHER" id="PTHR32097">
    <property type="entry name" value="CAMP-BINDING PROTEIN 1-RELATED"/>
    <property type="match status" value="1"/>
</dbReference>